<proteinExistence type="predicted"/>
<dbReference type="GO" id="GO:0000155">
    <property type="term" value="F:phosphorelay sensor kinase activity"/>
    <property type="evidence" value="ECO:0007669"/>
    <property type="project" value="InterPro"/>
</dbReference>
<keyword evidence="2" id="KW-0902">Two-component regulatory system</keyword>
<evidence type="ECO:0000313" key="5">
    <source>
        <dbReference type="EMBL" id="EMS73710.1"/>
    </source>
</evidence>
<comment type="caution">
    <text evidence="5">The sequence shown here is derived from an EMBL/GenBank/DDBJ whole genome shotgun (WGS) entry which is preliminary data.</text>
</comment>
<keyword evidence="1 5" id="KW-0808">Transferase</keyword>
<feature type="transmembrane region" description="Helical" evidence="3">
    <location>
        <begin position="313"/>
        <end position="335"/>
    </location>
</feature>
<keyword evidence="1 5" id="KW-0418">Kinase</keyword>
<dbReference type="eggNOG" id="COG2972">
    <property type="taxonomic scope" value="Bacteria"/>
</dbReference>
<evidence type="ECO:0000256" key="3">
    <source>
        <dbReference type="SAM" id="Phobius"/>
    </source>
</evidence>
<dbReference type="GO" id="GO:0016020">
    <property type="term" value="C:membrane"/>
    <property type="evidence" value="ECO:0007669"/>
    <property type="project" value="InterPro"/>
</dbReference>
<dbReference type="PANTHER" id="PTHR34220">
    <property type="entry name" value="SENSOR HISTIDINE KINASE YPDA"/>
    <property type="match status" value="1"/>
</dbReference>
<keyword evidence="3" id="KW-0812">Transmembrane</keyword>
<feature type="domain" description="Histidine kinase" evidence="4">
    <location>
        <begin position="432"/>
        <end position="605"/>
    </location>
</feature>
<evidence type="ECO:0000313" key="6">
    <source>
        <dbReference type="Proteomes" id="UP000014155"/>
    </source>
</evidence>
<keyword evidence="6" id="KW-1185">Reference proteome</keyword>
<dbReference type="AlphaFoldDB" id="S0FN88"/>
<dbReference type="InterPro" id="IPR003594">
    <property type="entry name" value="HATPase_dom"/>
</dbReference>
<accession>S0FN88</accession>
<keyword evidence="3" id="KW-0472">Membrane</keyword>
<dbReference type="InterPro" id="IPR050640">
    <property type="entry name" value="Bact_2-comp_sensor_kinase"/>
</dbReference>
<dbReference type="STRING" id="1195236.CTER_0264"/>
<dbReference type="Gene3D" id="3.30.565.10">
    <property type="entry name" value="Histidine kinase-like ATPase, C-terminal domain"/>
    <property type="match status" value="1"/>
</dbReference>
<dbReference type="PATRIC" id="fig|1195236.3.peg.570"/>
<dbReference type="Gene3D" id="3.30.450.20">
    <property type="entry name" value="PAS domain"/>
    <property type="match status" value="1"/>
</dbReference>
<keyword evidence="3" id="KW-1133">Transmembrane helix</keyword>
<dbReference type="InterPro" id="IPR036890">
    <property type="entry name" value="HATPase_C_sf"/>
</dbReference>
<dbReference type="SUPFAM" id="SSF55874">
    <property type="entry name" value="ATPase domain of HSP90 chaperone/DNA topoisomerase II/histidine kinase"/>
    <property type="match status" value="1"/>
</dbReference>
<evidence type="ECO:0000256" key="2">
    <source>
        <dbReference type="ARBA" id="ARBA00023012"/>
    </source>
</evidence>
<reference evidence="5 6" key="1">
    <citation type="journal article" date="2013" name="Genome Announc.">
        <title>Draft Genome Sequence of the Cellulolytic, Mesophilic, Anaerobic Bacterium Clostridium termitidis Strain CT1112 (DSM 5398).</title>
        <authorList>
            <person name="Lal S."/>
            <person name="Ramachandran U."/>
            <person name="Zhang X."/>
            <person name="Munir R."/>
            <person name="Sparling R."/>
            <person name="Levin D.B."/>
        </authorList>
    </citation>
    <scope>NUCLEOTIDE SEQUENCE [LARGE SCALE GENOMIC DNA]</scope>
    <source>
        <strain evidence="5 6">CT1112</strain>
    </source>
</reference>
<evidence type="ECO:0000259" key="4">
    <source>
        <dbReference type="PROSITE" id="PS50109"/>
    </source>
</evidence>
<dbReference type="Pfam" id="PF06580">
    <property type="entry name" value="His_kinase"/>
    <property type="match status" value="1"/>
</dbReference>
<sequence length="610" mass="70447">MKDKHNNKLSGNPKNMILKYIQDYRFNSIFVKSFAIILVLLVFTFTVIMLAVSNKMNGIITREVGSMSVNSLGKTRDRVDVVMEEAVQISGQLSLDDDIKKFLLPDTKELFGRDQTAKVKAKIEMYSGVFNYIDTIYVYSNKSRYIVSNEGGGKLSEFDDITWLDNLTEREYEPARMISRVKRNSYPYLISYIQPLRLTQMQFLGGIIVNIDISKMKELIVSNIKDSRETLTIVDNRNNILFSSNEKHIMKKIDKVDYYKDIKFQDIDGYQIIHDGDQELLVTVASSNEFNWKYISTVPLNAYDEYNKSTRGFYFKLFLACILISIVASFIIALYCYTPVKNILNLLKHPDIYEESYSVDIGLRKDETHEIALNIVRNLYSNKQMQAEMKSYTNIIDKAQLTALQAQISPHFLYNTLENIRWRAVEICRGDNEVSQIILNLSEMLRISLESDQQLVSIEEEIKNTKLYIKILQLRYEDKLQVLWEVDEKAAGYQIVKVSLQPIIENAVYHGIKPLRKLGVITISVDKLEDKIVIRVKDNGIGMSREEVERLNRDMSEKYILQEDHIGIRNVNQRIKLLMGDEAGLEIESEENIGTTVTLILPLPKTTDNL</sequence>
<feature type="transmembrane region" description="Helical" evidence="3">
    <location>
        <begin position="29"/>
        <end position="52"/>
    </location>
</feature>
<dbReference type="Pfam" id="PF02518">
    <property type="entry name" value="HATPase_c"/>
    <property type="match status" value="1"/>
</dbReference>
<dbReference type="InterPro" id="IPR005467">
    <property type="entry name" value="His_kinase_dom"/>
</dbReference>
<evidence type="ECO:0000256" key="1">
    <source>
        <dbReference type="ARBA" id="ARBA00022777"/>
    </source>
</evidence>
<organism evidence="5 6">
    <name type="scientific">Ruminiclostridium cellobioparum subsp. termitidis CT1112</name>
    <dbReference type="NCBI Taxonomy" id="1195236"/>
    <lineage>
        <taxon>Bacteria</taxon>
        <taxon>Bacillati</taxon>
        <taxon>Bacillota</taxon>
        <taxon>Clostridia</taxon>
        <taxon>Eubacteriales</taxon>
        <taxon>Oscillospiraceae</taxon>
        <taxon>Ruminiclostridium</taxon>
    </lineage>
</organism>
<dbReference type="Proteomes" id="UP000014155">
    <property type="component" value="Unassembled WGS sequence"/>
</dbReference>
<dbReference type="SMART" id="SM00387">
    <property type="entry name" value="HATPase_c"/>
    <property type="match status" value="1"/>
</dbReference>
<dbReference type="InterPro" id="IPR010559">
    <property type="entry name" value="Sig_transdc_His_kin_internal"/>
</dbReference>
<dbReference type="EMBL" id="AORV01000015">
    <property type="protein sequence ID" value="EMS73710.1"/>
    <property type="molecule type" value="Genomic_DNA"/>
</dbReference>
<name>S0FN88_RUMCE</name>
<dbReference type="PROSITE" id="PS50109">
    <property type="entry name" value="HIS_KIN"/>
    <property type="match status" value="1"/>
</dbReference>
<dbReference type="PANTHER" id="PTHR34220:SF7">
    <property type="entry name" value="SENSOR HISTIDINE KINASE YPDA"/>
    <property type="match status" value="1"/>
</dbReference>
<gene>
    <name evidence="5" type="ORF">CTER_0264</name>
</gene>
<protein>
    <submittedName>
        <fullName evidence="5">Signal transduction histidine kinase, LytS</fullName>
    </submittedName>
</protein>